<evidence type="ECO:0000259" key="1">
    <source>
        <dbReference type="Pfam" id="PF02806"/>
    </source>
</evidence>
<dbReference type="Pfam" id="PF02806">
    <property type="entry name" value="Alpha-amylase_C"/>
    <property type="match status" value="1"/>
</dbReference>
<dbReference type="InterPro" id="IPR013780">
    <property type="entry name" value="Glyco_hydro_b"/>
</dbReference>
<dbReference type="GO" id="GO:0005975">
    <property type="term" value="P:carbohydrate metabolic process"/>
    <property type="evidence" value="ECO:0007669"/>
    <property type="project" value="InterPro"/>
</dbReference>
<sequence length="157" mass="18309">MGNEFGHPEWIDFPREGNDWSFHYARRQWSLAYNPDLRYQYLLEFDKAMVTLFKGSKLFAHRPRMLYVHNERQLLVFERGGYVFAFNFSPLFSYRDLAFGAPGGSYRVVLDSDGELFGGFSRNDVSKTHITFWLNGVENLSVYLPSRCAIVLKKEGT</sequence>
<dbReference type="Gene3D" id="2.60.40.1180">
    <property type="entry name" value="Golgi alpha-mannosidase II"/>
    <property type="match status" value="1"/>
</dbReference>
<dbReference type="PANTHER" id="PTHR43651">
    <property type="entry name" value="1,4-ALPHA-GLUCAN-BRANCHING ENZYME"/>
    <property type="match status" value="1"/>
</dbReference>
<evidence type="ECO:0000313" key="2">
    <source>
        <dbReference type="EMBL" id="MPN26331.1"/>
    </source>
</evidence>
<dbReference type="AlphaFoldDB" id="A0A645GH89"/>
<dbReference type="GO" id="GO:0005737">
    <property type="term" value="C:cytoplasm"/>
    <property type="evidence" value="ECO:0007669"/>
    <property type="project" value="TreeGrafter"/>
</dbReference>
<dbReference type="GO" id="GO:0043169">
    <property type="term" value="F:cation binding"/>
    <property type="evidence" value="ECO:0007669"/>
    <property type="project" value="InterPro"/>
</dbReference>
<organism evidence="2">
    <name type="scientific">bioreactor metagenome</name>
    <dbReference type="NCBI Taxonomy" id="1076179"/>
    <lineage>
        <taxon>unclassified sequences</taxon>
        <taxon>metagenomes</taxon>
        <taxon>ecological metagenomes</taxon>
    </lineage>
</organism>
<protein>
    <recommendedName>
        <fullName evidence="1">Alpha-amylase/branching enzyme C-terminal all beta domain-containing protein</fullName>
    </recommendedName>
</protein>
<dbReference type="PANTHER" id="PTHR43651:SF3">
    <property type="entry name" value="1,4-ALPHA-GLUCAN-BRANCHING ENZYME"/>
    <property type="match status" value="1"/>
</dbReference>
<name>A0A645GH89_9ZZZZ</name>
<accession>A0A645GH89</accession>
<dbReference type="Gene3D" id="3.20.20.80">
    <property type="entry name" value="Glycosidases"/>
    <property type="match status" value="1"/>
</dbReference>
<dbReference type="EMBL" id="VSSQ01075811">
    <property type="protein sequence ID" value="MPN26331.1"/>
    <property type="molecule type" value="Genomic_DNA"/>
</dbReference>
<feature type="domain" description="Alpha-amylase/branching enzyme C-terminal all beta" evidence="1">
    <location>
        <begin position="69"/>
        <end position="154"/>
    </location>
</feature>
<gene>
    <name evidence="2" type="ORF">SDC9_173755</name>
</gene>
<dbReference type="SUPFAM" id="SSF51011">
    <property type="entry name" value="Glycosyl hydrolase domain"/>
    <property type="match status" value="1"/>
</dbReference>
<reference evidence="2" key="1">
    <citation type="submission" date="2019-08" db="EMBL/GenBank/DDBJ databases">
        <authorList>
            <person name="Kucharzyk K."/>
            <person name="Murdoch R.W."/>
            <person name="Higgins S."/>
            <person name="Loffler F."/>
        </authorList>
    </citation>
    <scope>NUCLEOTIDE SEQUENCE</scope>
</reference>
<proteinExistence type="predicted"/>
<dbReference type="GO" id="GO:0003844">
    <property type="term" value="F:1,4-alpha-glucan branching enzyme activity"/>
    <property type="evidence" value="ECO:0007669"/>
    <property type="project" value="TreeGrafter"/>
</dbReference>
<comment type="caution">
    <text evidence="2">The sequence shown here is derived from an EMBL/GenBank/DDBJ whole genome shotgun (WGS) entry which is preliminary data.</text>
</comment>
<dbReference type="InterPro" id="IPR006048">
    <property type="entry name" value="A-amylase/branching_C"/>
</dbReference>